<name>A0A369JP15_HYPMA</name>
<dbReference type="PANTHER" id="PTHR28037">
    <property type="entry name" value="ALCOHOL O-ACETYLTRANSFERASE 1-RELATED"/>
    <property type="match status" value="1"/>
</dbReference>
<dbReference type="Proteomes" id="UP000076154">
    <property type="component" value="Unassembled WGS sequence"/>
</dbReference>
<protein>
    <recommendedName>
        <fullName evidence="3">Condensation domain-containing protein</fullName>
    </recommendedName>
</protein>
<evidence type="ECO:0008006" key="3">
    <source>
        <dbReference type="Google" id="ProtNLM"/>
    </source>
</evidence>
<dbReference type="PANTHER" id="PTHR28037:SF1">
    <property type="entry name" value="ALCOHOL O-ACETYLTRANSFERASE 1-RELATED"/>
    <property type="match status" value="1"/>
</dbReference>
<accession>A0A369JP15</accession>
<gene>
    <name evidence="1" type="ORF">Hypma_011674</name>
</gene>
<dbReference type="STRING" id="39966.A0A369JP15"/>
<organism evidence="1 2">
    <name type="scientific">Hypsizygus marmoreus</name>
    <name type="common">White beech mushroom</name>
    <name type="synonym">Agaricus marmoreus</name>
    <dbReference type="NCBI Taxonomy" id="39966"/>
    <lineage>
        <taxon>Eukaryota</taxon>
        <taxon>Fungi</taxon>
        <taxon>Dikarya</taxon>
        <taxon>Basidiomycota</taxon>
        <taxon>Agaricomycotina</taxon>
        <taxon>Agaricomycetes</taxon>
        <taxon>Agaricomycetidae</taxon>
        <taxon>Agaricales</taxon>
        <taxon>Tricholomatineae</taxon>
        <taxon>Lyophyllaceae</taxon>
        <taxon>Hypsizygus</taxon>
    </lineage>
</organism>
<keyword evidence="2" id="KW-1185">Reference proteome</keyword>
<dbReference type="Gene3D" id="3.30.559.10">
    <property type="entry name" value="Chloramphenicol acetyltransferase-like domain"/>
    <property type="match status" value="1"/>
</dbReference>
<dbReference type="InterPro" id="IPR052058">
    <property type="entry name" value="Alcohol_O-acetyltransferase"/>
</dbReference>
<dbReference type="InterPro" id="IPR023213">
    <property type="entry name" value="CAT-like_dom_sf"/>
</dbReference>
<sequence>MNSPWTLQSNVPTRIYERPLGLTELGFYWDCQFNGTADTLQHAIVEVLDSKHQHLFSIENVTRTWVALKQRFPLLGSRLAERRKGGDMVFVIAEDRLGYCGPGEMSMQDASSLAEAEALADSAVNGERLLSNELLARIVILRRTDQINQVHVLIHVAHCITDGIANASILRCFLDMLSSENGPGKWDLEERLALAASSEDLAPGRQLNQARHRWQYAIGKTIASNRLARLKGGHSLPRRFTQLTPFRPARSAHTTTSFSTEESKRIIQTCRAYGMTFGVALPVLAQVALTRVLCRRYLSGDIDKNEWEYRRKEPMTTGGPLNLRPFLDRSWYERGGIGDVSLKIGFFFRTLPFMPLGSASKLAPGDTLPDVQDMLSLPRFLLRCRSVQQQANRLVNHPLFLHISTARSQASISRLKVVVSQWKNKLEQAADHDIPVPDQGLVLSHGGSSMGNLDHLIPLDYPLSRTPGTAPILHLLKSGTQLHCRPGELYLGASTTRQQLHLFIHWDKNVYDEETVKEWLQEVRSATECYLGGLEHVNTRGKARL</sequence>
<dbReference type="InParanoid" id="A0A369JP15"/>
<dbReference type="OrthoDB" id="3264185at2759"/>
<dbReference type="AlphaFoldDB" id="A0A369JP15"/>
<comment type="caution">
    <text evidence="1">The sequence shown here is derived from an EMBL/GenBank/DDBJ whole genome shotgun (WGS) entry which is preliminary data.</text>
</comment>
<evidence type="ECO:0000313" key="2">
    <source>
        <dbReference type="Proteomes" id="UP000076154"/>
    </source>
</evidence>
<proteinExistence type="predicted"/>
<reference evidence="1" key="1">
    <citation type="submission" date="2018-04" db="EMBL/GenBank/DDBJ databases">
        <title>Whole genome sequencing of Hypsizygus marmoreus.</title>
        <authorList>
            <person name="Choi I.-G."/>
            <person name="Min B."/>
            <person name="Kim J.-G."/>
            <person name="Kim S."/>
            <person name="Oh Y.-L."/>
            <person name="Kong W.-S."/>
            <person name="Park H."/>
            <person name="Jeong J."/>
            <person name="Song E.-S."/>
        </authorList>
    </citation>
    <scope>NUCLEOTIDE SEQUENCE [LARGE SCALE GENOMIC DNA]</scope>
    <source>
        <strain evidence="1">51987-8</strain>
    </source>
</reference>
<dbReference type="Gene3D" id="3.30.559.30">
    <property type="entry name" value="Nonribosomal peptide synthetase, condensation domain"/>
    <property type="match status" value="1"/>
</dbReference>
<evidence type="ECO:0000313" key="1">
    <source>
        <dbReference type="EMBL" id="RDB21134.1"/>
    </source>
</evidence>
<dbReference type="EMBL" id="LUEZ02000055">
    <property type="protein sequence ID" value="RDB21134.1"/>
    <property type="molecule type" value="Genomic_DNA"/>
</dbReference>